<keyword evidence="3" id="KW-0411">Iron-sulfur</keyword>
<dbReference type="GO" id="GO:0046872">
    <property type="term" value="F:metal ion binding"/>
    <property type="evidence" value="ECO:0007669"/>
    <property type="project" value="UniProtKB-KW"/>
</dbReference>
<reference evidence="5 6" key="1">
    <citation type="submission" date="2018-01" db="EMBL/GenBank/DDBJ databases">
        <title>Metagenomic assembled genomes from two thermal pools in the Uzon Caldera, Kamchatka, Russia.</title>
        <authorList>
            <person name="Wilkins L."/>
            <person name="Ettinger C."/>
        </authorList>
    </citation>
    <scope>NUCLEOTIDE SEQUENCE [LARGE SCALE GENOMIC DNA]</scope>
    <source>
        <strain evidence="5">ZAV-15</strain>
    </source>
</reference>
<protein>
    <submittedName>
        <fullName evidence="5">Tungsten formylmethanofuran dehydrogenase</fullName>
    </submittedName>
</protein>
<dbReference type="SUPFAM" id="SSF54862">
    <property type="entry name" value="4Fe-4S ferredoxins"/>
    <property type="match status" value="1"/>
</dbReference>
<evidence type="ECO:0000256" key="3">
    <source>
        <dbReference type="ARBA" id="ARBA00023014"/>
    </source>
</evidence>
<evidence type="ECO:0000313" key="6">
    <source>
        <dbReference type="Proteomes" id="UP000235731"/>
    </source>
</evidence>
<evidence type="ECO:0000313" key="5">
    <source>
        <dbReference type="EMBL" id="PMP62461.1"/>
    </source>
</evidence>
<feature type="domain" description="4Fe-4S ferredoxin-type" evidence="4">
    <location>
        <begin position="37"/>
        <end position="67"/>
    </location>
</feature>
<dbReference type="PANTHER" id="PTHR43122">
    <property type="entry name" value="FERREDOXIN SUBUNIT OF PYRUVATE:FLAVODOXIN OXIDOREDUCTASE-RELATED"/>
    <property type="match status" value="1"/>
</dbReference>
<keyword evidence="1" id="KW-0479">Metal-binding</keyword>
<evidence type="ECO:0000256" key="2">
    <source>
        <dbReference type="ARBA" id="ARBA00023004"/>
    </source>
</evidence>
<dbReference type="InterPro" id="IPR017896">
    <property type="entry name" value="4Fe4S_Fe-S-bd"/>
</dbReference>
<dbReference type="PANTHER" id="PTHR43122:SF2">
    <property type="entry name" value="FERREDOXIN SUBUNIT OF PYRUVATE:FLAVODOXIN OXIDOREDUCTASE"/>
    <property type="match status" value="1"/>
</dbReference>
<dbReference type="PROSITE" id="PS00198">
    <property type="entry name" value="4FE4S_FER_1"/>
    <property type="match status" value="2"/>
</dbReference>
<comment type="caution">
    <text evidence="5">The sequence shown here is derived from an EMBL/GenBank/DDBJ whole genome shotgun (WGS) entry which is preliminary data.</text>
</comment>
<dbReference type="PROSITE" id="PS51379">
    <property type="entry name" value="4FE4S_FER_2"/>
    <property type="match status" value="2"/>
</dbReference>
<dbReference type="Proteomes" id="UP000235731">
    <property type="component" value="Unassembled WGS sequence"/>
</dbReference>
<proteinExistence type="predicted"/>
<dbReference type="Gene3D" id="3.30.70.20">
    <property type="match status" value="1"/>
</dbReference>
<feature type="domain" description="4Fe-4S ferredoxin-type" evidence="4">
    <location>
        <begin position="2"/>
        <end position="31"/>
    </location>
</feature>
<gene>
    <name evidence="5" type="ORF">C0197_04780</name>
</gene>
<dbReference type="InterPro" id="IPR017900">
    <property type="entry name" value="4Fe4S_Fe_S_CS"/>
</dbReference>
<organism evidence="5 6">
    <name type="scientific">Caldimicrobium thiodismutans</name>
    <dbReference type="NCBI Taxonomy" id="1653476"/>
    <lineage>
        <taxon>Bacteria</taxon>
        <taxon>Pseudomonadati</taxon>
        <taxon>Thermodesulfobacteriota</taxon>
        <taxon>Thermodesulfobacteria</taxon>
        <taxon>Thermodesulfobacteriales</taxon>
        <taxon>Thermodesulfobacteriaceae</taxon>
        <taxon>Caldimicrobium</taxon>
    </lineage>
</organism>
<name>A0A2N7PJ70_9BACT</name>
<dbReference type="EMBL" id="PNIE01000064">
    <property type="protein sequence ID" value="PMP62461.1"/>
    <property type="molecule type" value="Genomic_DNA"/>
</dbReference>
<sequence>MKKIKILEERCKGCGLCIEFCPKKVLGFSEKRNLQGYRVVGFYAKEKCNACGICFLMCPELVFVSEE</sequence>
<evidence type="ECO:0000256" key="1">
    <source>
        <dbReference type="ARBA" id="ARBA00022723"/>
    </source>
</evidence>
<dbReference type="Pfam" id="PF12838">
    <property type="entry name" value="Fer4_7"/>
    <property type="match status" value="1"/>
</dbReference>
<dbReference type="AlphaFoldDB" id="A0A2N7PJ70"/>
<keyword evidence="2" id="KW-0408">Iron</keyword>
<evidence type="ECO:0000259" key="4">
    <source>
        <dbReference type="PROSITE" id="PS51379"/>
    </source>
</evidence>
<accession>A0A2N7PJ70</accession>
<dbReference type="GO" id="GO:0051536">
    <property type="term" value="F:iron-sulfur cluster binding"/>
    <property type="evidence" value="ECO:0007669"/>
    <property type="project" value="UniProtKB-KW"/>
</dbReference>